<organism evidence="1 2">
    <name type="scientific">Halomicrobium mukohataei</name>
    <dbReference type="NCBI Taxonomy" id="57705"/>
    <lineage>
        <taxon>Archaea</taxon>
        <taxon>Methanobacteriati</taxon>
        <taxon>Methanobacteriota</taxon>
        <taxon>Stenosarchaea group</taxon>
        <taxon>Halobacteria</taxon>
        <taxon>Halobacteriales</taxon>
        <taxon>Haloarculaceae</taxon>
        <taxon>Halomicrobium</taxon>
    </lineage>
</organism>
<dbReference type="EMBL" id="WOYG01000001">
    <property type="protein sequence ID" value="NLV10193.1"/>
    <property type="molecule type" value="Genomic_DNA"/>
</dbReference>
<dbReference type="PANTHER" id="PTHR40053:SF1">
    <property type="entry name" value="SPORULATION-CONTROL PROTEIN SPO0M"/>
    <property type="match status" value="1"/>
</dbReference>
<reference evidence="1" key="1">
    <citation type="submission" date="2019-12" db="EMBL/GenBank/DDBJ databases">
        <title>Whole-genome sequence of Halomicrobium mukohataei pws1.</title>
        <authorList>
            <person name="Verma D.K."/>
            <person name="Gopal K."/>
            <person name="Prasad E.S."/>
        </authorList>
    </citation>
    <scope>NUCLEOTIDE SEQUENCE</scope>
    <source>
        <strain evidence="1">Pws1</strain>
    </source>
</reference>
<protein>
    <submittedName>
        <fullName evidence="1">SpoOM family protein</fullName>
    </submittedName>
</protein>
<dbReference type="Proteomes" id="UP000608662">
    <property type="component" value="Unassembled WGS sequence"/>
</dbReference>
<dbReference type="InterPro" id="IPR009776">
    <property type="entry name" value="Spore_0_M"/>
</dbReference>
<dbReference type="OrthoDB" id="181599at2157"/>
<dbReference type="AlphaFoldDB" id="A0A847U3F0"/>
<dbReference type="RefSeq" id="WP_170093930.1">
    <property type="nucleotide sequence ID" value="NZ_WOYG01000001.1"/>
</dbReference>
<sequence>MKNVLASIGIGNASVDTVLPSETVQPGETVDAQVQIVGGNAEQEIGTIRFEIETRYLTDEGYEEVDVDRFTLAEGLTIEPDQEETRNVSIDVPYDTPVTIGNVDVWIETELDIDLAVDPEDTDYLDVRPTDRLQTVFDAMEELGFTLHTAECEADPYGRYTGNRFVQEFEFRVQSGQFRGDLDEVELVARPGPDELELFVEIDRKGGLLSEMTDTDERTTRVTITSTDRAAVREQLGDAIEQHA</sequence>
<dbReference type="PANTHER" id="PTHR40053">
    <property type="entry name" value="SPORULATION-CONTROL PROTEIN SPO0M"/>
    <property type="match status" value="1"/>
</dbReference>
<comment type="caution">
    <text evidence="1">The sequence shown here is derived from an EMBL/GenBank/DDBJ whole genome shotgun (WGS) entry which is preliminary data.</text>
</comment>
<accession>A0A847U3F0</accession>
<name>A0A847U3F0_9EURY</name>
<evidence type="ECO:0000313" key="2">
    <source>
        <dbReference type="Proteomes" id="UP000608662"/>
    </source>
</evidence>
<dbReference type="Pfam" id="PF07070">
    <property type="entry name" value="Spo0M"/>
    <property type="match status" value="1"/>
</dbReference>
<evidence type="ECO:0000313" key="1">
    <source>
        <dbReference type="EMBL" id="NLV10193.1"/>
    </source>
</evidence>
<proteinExistence type="predicted"/>
<gene>
    <name evidence="1" type="ORF">GOC74_09650</name>
</gene>